<dbReference type="VEuPathDB" id="FungiDB:RhiirA1_470624"/>
<dbReference type="Proteomes" id="UP000232688">
    <property type="component" value="Unassembled WGS sequence"/>
</dbReference>
<dbReference type="EMBL" id="LLXJ01000189">
    <property type="protein sequence ID" value="PKC13451.1"/>
    <property type="molecule type" value="Genomic_DNA"/>
</dbReference>
<evidence type="ECO:0000313" key="2">
    <source>
        <dbReference type="EMBL" id="PKC13451.1"/>
    </source>
</evidence>
<evidence type="ECO:0000313" key="5">
    <source>
        <dbReference type="Proteomes" id="UP000232722"/>
    </source>
</evidence>
<dbReference type="Proteomes" id="UP000232722">
    <property type="component" value="Unassembled WGS sequence"/>
</dbReference>
<dbReference type="VEuPathDB" id="FungiDB:RhiirFUN_003341"/>
<comment type="caution">
    <text evidence="3">The sequence shown here is derived from an EMBL/GenBank/DDBJ whole genome shotgun (WGS) entry which is preliminary data.</text>
</comment>
<evidence type="ECO:0000256" key="1">
    <source>
        <dbReference type="SAM" id="MobiDB-lite"/>
    </source>
</evidence>
<dbReference type="AlphaFoldDB" id="A0A2I1E118"/>
<reference evidence="3 4" key="4">
    <citation type="submission" date="2017-10" db="EMBL/GenBank/DDBJ databases">
        <title>Genome analyses suggest a sexual origin of heterokaryosis in a supposedly ancient asexual fungus.</title>
        <authorList>
            <person name="Corradi N."/>
            <person name="Sedzielewska K."/>
            <person name="Noel J."/>
            <person name="Charron P."/>
            <person name="Farinelli L."/>
            <person name="Marton T."/>
            <person name="Kruger M."/>
            <person name="Pelin A."/>
            <person name="Brachmann A."/>
            <person name="Corradi N."/>
        </authorList>
    </citation>
    <scope>NUCLEOTIDE SEQUENCE [LARGE SCALE GENOMIC DNA]</scope>
    <source>
        <strain evidence="3 4">A1</strain>
    </source>
</reference>
<evidence type="ECO:0000313" key="4">
    <source>
        <dbReference type="Proteomes" id="UP000232688"/>
    </source>
</evidence>
<dbReference type="OrthoDB" id="2472827at2759"/>
<feature type="compositionally biased region" description="Basic residues" evidence="1">
    <location>
        <begin position="30"/>
        <end position="39"/>
    </location>
</feature>
<accession>A0A2I1E118</accession>
<evidence type="ECO:0000313" key="3">
    <source>
        <dbReference type="EMBL" id="PKC58668.1"/>
    </source>
</evidence>
<reference evidence="2 5" key="2">
    <citation type="submission" date="2017-09" db="EMBL/GenBank/DDBJ databases">
        <title>Extensive intraspecific genome diversity in a model arbuscular mycorrhizal fungus.</title>
        <authorList>
            <person name="Chen E.C."/>
            <person name="Morin E."/>
            <person name="Beaudet D."/>
            <person name="Noel J."/>
            <person name="Ndikumana S."/>
            <person name="Charron P."/>
            <person name="St-Onge C."/>
            <person name="Giorgi J."/>
            <person name="Grigoriev I.V."/>
            <person name="Roux C."/>
            <person name="Martin F.M."/>
            <person name="Corradi N."/>
        </authorList>
    </citation>
    <scope>NUCLEOTIDE SEQUENCE [LARGE SCALE GENOMIC DNA]</scope>
    <source>
        <strain evidence="2 5">A5</strain>
    </source>
</reference>
<protein>
    <submittedName>
        <fullName evidence="3">Uncharacterized protein</fullName>
    </submittedName>
</protein>
<reference evidence="2 5" key="1">
    <citation type="submission" date="2016-04" db="EMBL/GenBank/DDBJ databases">
        <title>Genome analyses suggest a sexual origin of heterokaryosis in a supposedly ancient asexual fungus.</title>
        <authorList>
            <person name="Ropars J."/>
            <person name="Sedzielewska K."/>
            <person name="Noel J."/>
            <person name="Charron P."/>
            <person name="Farinelli L."/>
            <person name="Marton T."/>
            <person name="Kruger M."/>
            <person name="Pelin A."/>
            <person name="Brachmann A."/>
            <person name="Corradi N."/>
        </authorList>
    </citation>
    <scope>NUCLEOTIDE SEQUENCE [LARGE SCALE GENOMIC DNA]</scope>
    <source>
        <strain evidence="2 5">A5</strain>
    </source>
</reference>
<feature type="region of interest" description="Disordered" evidence="1">
    <location>
        <begin position="30"/>
        <end position="62"/>
    </location>
</feature>
<sequence length="125" mass="15048">MDKIDTIIWTRRVSLIKHWERTLSITKNKKRFYRRRHKKNSDPPPSDNSTHNQPPRRNYNHRRIVATPYARDGGFYDNHAHIRWTSSNFLHSAHWTTYRDSIGFNNIDLFSSLIHTFIGNVFDIR</sequence>
<dbReference type="VEuPathDB" id="FungiDB:FUN_007894"/>
<gene>
    <name evidence="3" type="ORF">RhiirA1_470624</name>
    <name evidence="2" type="ORF">RhiirA5_410567</name>
</gene>
<dbReference type="EMBL" id="LLXH01001491">
    <property type="protein sequence ID" value="PKC58668.1"/>
    <property type="molecule type" value="Genomic_DNA"/>
</dbReference>
<proteinExistence type="predicted"/>
<organism evidence="3 4">
    <name type="scientific">Rhizophagus irregularis</name>
    <dbReference type="NCBI Taxonomy" id="588596"/>
    <lineage>
        <taxon>Eukaryota</taxon>
        <taxon>Fungi</taxon>
        <taxon>Fungi incertae sedis</taxon>
        <taxon>Mucoromycota</taxon>
        <taxon>Glomeromycotina</taxon>
        <taxon>Glomeromycetes</taxon>
        <taxon>Glomerales</taxon>
        <taxon>Glomeraceae</taxon>
        <taxon>Rhizophagus</taxon>
    </lineage>
</organism>
<reference evidence="3 4" key="3">
    <citation type="submission" date="2017-10" db="EMBL/GenBank/DDBJ databases">
        <title>Extensive intraspecific genome diversity in a model arbuscular mycorrhizal fungus.</title>
        <authorList>
            <person name="Chen E.C.H."/>
            <person name="Morin E."/>
            <person name="Baudet D."/>
            <person name="Noel J."/>
            <person name="Ndikumana S."/>
            <person name="Charron P."/>
            <person name="St-Onge C."/>
            <person name="Giorgi J."/>
            <person name="Grigoriev I.V."/>
            <person name="Roux C."/>
            <person name="Martin F.M."/>
            <person name="Corradi N."/>
        </authorList>
    </citation>
    <scope>NUCLEOTIDE SEQUENCE [LARGE SCALE GENOMIC DNA]</scope>
    <source>
        <strain evidence="3 4">A1</strain>
    </source>
</reference>
<name>A0A2I1E118_9GLOM</name>